<sequence>MSRVVGTLPVPGVATISFKDEAHSALVLTSPALPKPTATKTITWYAGGSLIEGENAAELAIDERFDSLSVTARVVYANVGYSSTTLNANSIGFAAPGVTENALIWSDEFDSEIGSEPNGEDWHDVTGNGRNSNDPYTPVATGWGNLERQYYLPGSSIIQSMDGATDGKGLLITAQHQVANPNPAGPFDCWYSFSARTGKKYDPPQNCEWVSGKITTEDRIGFLYGHLEARIKSNGTAGTWPAFWMLGQDFQKIGWPGCGEIDIHEGNGAIPNTNWGTLHGYSYWPGGQTSQSTSMIAGWHVYGLDWKPNYIAFSVDGVVYKTINASDLQTSPWNLDLKKNAWEFNKPQFAILNLAIGGKIIGNNNMPVRTGDINTDTKTMQVDYIRYSSLDGYGTLVRYK</sequence>
<comment type="similarity">
    <text evidence="1">Belongs to the glycosyl hydrolase 16 family.</text>
</comment>
<dbReference type="Pfam" id="PF00722">
    <property type="entry name" value="Glyco_hydro_16"/>
    <property type="match status" value="1"/>
</dbReference>
<gene>
    <name evidence="3" type="ORF">UFOPK2373_00677</name>
</gene>
<dbReference type="EMBL" id="CAEZXL010000104">
    <property type="protein sequence ID" value="CAB4689013.1"/>
    <property type="molecule type" value="Genomic_DNA"/>
</dbReference>
<dbReference type="GO" id="GO:0004553">
    <property type="term" value="F:hydrolase activity, hydrolyzing O-glycosyl compounds"/>
    <property type="evidence" value="ECO:0007669"/>
    <property type="project" value="InterPro"/>
</dbReference>
<dbReference type="PANTHER" id="PTHR10963">
    <property type="entry name" value="GLYCOSYL HYDROLASE-RELATED"/>
    <property type="match status" value="1"/>
</dbReference>
<evidence type="ECO:0000256" key="1">
    <source>
        <dbReference type="ARBA" id="ARBA00006865"/>
    </source>
</evidence>
<proteinExistence type="inferred from homology"/>
<dbReference type="GO" id="GO:0005975">
    <property type="term" value="P:carbohydrate metabolic process"/>
    <property type="evidence" value="ECO:0007669"/>
    <property type="project" value="InterPro"/>
</dbReference>
<evidence type="ECO:0000259" key="2">
    <source>
        <dbReference type="PROSITE" id="PS51762"/>
    </source>
</evidence>
<dbReference type="SUPFAM" id="SSF49899">
    <property type="entry name" value="Concanavalin A-like lectins/glucanases"/>
    <property type="match status" value="1"/>
</dbReference>
<dbReference type="Gene3D" id="2.60.120.200">
    <property type="match status" value="1"/>
</dbReference>
<organism evidence="3">
    <name type="scientific">freshwater metagenome</name>
    <dbReference type="NCBI Taxonomy" id="449393"/>
    <lineage>
        <taxon>unclassified sequences</taxon>
        <taxon>metagenomes</taxon>
        <taxon>ecological metagenomes</taxon>
    </lineage>
</organism>
<dbReference type="InterPro" id="IPR050546">
    <property type="entry name" value="Glycosyl_Hydrlase_16"/>
</dbReference>
<dbReference type="AlphaFoldDB" id="A0A6J6NXG2"/>
<protein>
    <submittedName>
        <fullName evidence="3">Unannotated protein</fullName>
    </submittedName>
</protein>
<name>A0A6J6NXG2_9ZZZZ</name>
<dbReference type="CDD" id="cd08023">
    <property type="entry name" value="GH16_laminarinase_like"/>
    <property type="match status" value="1"/>
</dbReference>
<evidence type="ECO:0000313" key="3">
    <source>
        <dbReference type="EMBL" id="CAB4689013.1"/>
    </source>
</evidence>
<accession>A0A6J6NXG2</accession>
<feature type="domain" description="GH16" evidence="2">
    <location>
        <begin position="175"/>
        <end position="393"/>
    </location>
</feature>
<dbReference type="InterPro" id="IPR013320">
    <property type="entry name" value="ConA-like_dom_sf"/>
</dbReference>
<dbReference type="PANTHER" id="PTHR10963:SF55">
    <property type="entry name" value="GLYCOSIDE HYDROLASE FAMILY 16 PROTEIN"/>
    <property type="match status" value="1"/>
</dbReference>
<dbReference type="InterPro" id="IPR000757">
    <property type="entry name" value="Beta-glucanase-like"/>
</dbReference>
<dbReference type="PROSITE" id="PS51762">
    <property type="entry name" value="GH16_2"/>
    <property type="match status" value="1"/>
</dbReference>
<reference evidence="3" key="1">
    <citation type="submission" date="2020-05" db="EMBL/GenBank/DDBJ databases">
        <authorList>
            <person name="Chiriac C."/>
            <person name="Salcher M."/>
            <person name="Ghai R."/>
            <person name="Kavagutti S V."/>
        </authorList>
    </citation>
    <scope>NUCLEOTIDE SEQUENCE</scope>
</reference>